<evidence type="ECO:0000256" key="1">
    <source>
        <dbReference type="SAM" id="MobiDB-lite"/>
    </source>
</evidence>
<dbReference type="Proteomes" id="UP000193560">
    <property type="component" value="Unassembled WGS sequence"/>
</dbReference>
<feature type="compositionally biased region" description="Low complexity" evidence="1">
    <location>
        <begin position="46"/>
        <end position="55"/>
    </location>
</feature>
<evidence type="ECO:0000313" key="2">
    <source>
        <dbReference type="EMBL" id="ORZ15020.1"/>
    </source>
</evidence>
<comment type="caution">
    <text evidence="2">The sequence shown here is derived from an EMBL/GenBank/DDBJ whole genome shotgun (WGS) entry which is preliminary data.</text>
</comment>
<name>A0A1X2IE96_9FUNG</name>
<evidence type="ECO:0000313" key="3">
    <source>
        <dbReference type="Proteomes" id="UP000193560"/>
    </source>
</evidence>
<dbReference type="OrthoDB" id="2290633at2759"/>
<organism evidence="2 3">
    <name type="scientific">Absidia repens</name>
    <dbReference type="NCBI Taxonomy" id="90262"/>
    <lineage>
        <taxon>Eukaryota</taxon>
        <taxon>Fungi</taxon>
        <taxon>Fungi incertae sedis</taxon>
        <taxon>Mucoromycota</taxon>
        <taxon>Mucoromycotina</taxon>
        <taxon>Mucoromycetes</taxon>
        <taxon>Mucorales</taxon>
        <taxon>Cunninghamellaceae</taxon>
        <taxon>Absidia</taxon>
    </lineage>
</organism>
<accession>A0A1X2IE96</accession>
<keyword evidence="3" id="KW-1185">Reference proteome</keyword>
<gene>
    <name evidence="2" type="ORF">BCR42DRAFT_416255</name>
</gene>
<feature type="compositionally biased region" description="Polar residues" evidence="1">
    <location>
        <begin position="30"/>
        <end position="40"/>
    </location>
</feature>
<protein>
    <submittedName>
        <fullName evidence="2">Uncharacterized protein</fullName>
    </submittedName>
</protein>
<reference evidence="2 3" key="1">
    <citation type="submission" date="2016-07" db="EMBL/GenBank/DDBJ databases">
        <title>Pervasive Adenine N6-methylation of Active Genes in Fungi.</title>
        <authorList>
            <consortium name="DOE Joint Genome Institute"/>
            <person name="Mondo S.J."/>
            <person name="Dannebaum R.O."/>
            <person name="Kuo R.C."/>
            <person name="Labutti K."/>
            <person name="Haridas S."/>
            <person name="Kuo A."/>
            <person name="Salamov A."/>
            <person name="Ahrendt S.R."/>
            <person name="Lipzen A."/>
            <person name="Sullivan W."/>
            <person name="Andreopoulos W.B."/>
            <person name="Clum A."/>
            <person name="Lindquist E."/>
            <person name="Daum C."/>
            <person name="Ramamoorthy G.K."/>
            <person name="Gryganskyi A."/>
            <person name="Culley D."/>
            <person name="Magnuson J.K."/>
            <person name="James T.Y."/>
            <person name="O'Malley M.A."/>
            <person name="Stajich J.E."/>
            <person name="Spatafora J.W."/>
            <person name="Visel A."/>
            <person name="Grigoriev I.V."/>
        </authorList>
    </citation>
    <scope>NUCLEOTIDE SEQUENCE [LARGE SCALE GENOMIC DNA]</scope>
    <source>
        <strain evidence="2 3">NRRL 1336</strain>
    </source>
</reference>
<dbReference type="EMBL" id="MCGE01000013">
    <property type="protein sequence ID" value="ORZ15020.1"/>
    <property type="molecule type" value="Genomic_DNA"/>
</dbReference>
<proteinExistence type="predicted"/>
<dbReference type="AlphaFoldDB" id="A0A1X2IE96"/>
<sequence length="382" mass="42453">MAKKSILSRLFFRNGKKSLTATNVEQVKSTSFDTSSSKNKPSCAVSTKSSCSKNKSSTKKEQMTDTILKVSKQKQQQLLSLLKYSYSNTDDISDDFLALKEMPSQQQSLYLLRLYLATVQKLKRYQPNSMEKQKAVYNLLSSLVIQQELDRFDSEFEPVGRKPRKTRYISTLLDTPVESIQPFHHPVVEATKRKPFVETCHVVIPESSSSSSPSSSAFSSSTISLASTSTSSSSTLTSSSAASISSSPATFFHSSSSFSPYKQNRNDWFLFHLSSSPPILPRASSFIITPPPSPSNINTKQNQVAQLWTSRSDPHLHSSFVYQSDLQQQQHNGLDTTTKHSTPLAAVTTATTTEDEDDIPLAVLRTRKSDRALELQSVQFCC</sequence>
<feature type="region of interest" description="Disordered" evidence="1">
    <location>
        <begin position="30"/>
        <end position="58"/>
    </location>
</feature>